<organism evidence="2 3">
    <name type="scientific">Paenibacillus mucilaginosus (strain KNP414)</name>
    <dbReference type="NCBI Taxonomy" id="1036673"/>
    <lineage>
        <taxon>Bacteria</taxon>
        <taxon>Bacillati</taxon>
        <taxon>Bacillota</taxon>
        <taxon>Bacilli</taxon>
        <taxon>Bacillales</taxon>
        <taxon>Paenibacillaceae</taxon>
        <taxon>Paenibacillus</taxon>
    </lineage>
</organism>
<dbReference type="KEGG" id="pms:KNP414_04499"/>
<keyword evidence="1" id="KW-0472">Membrane</keyword>
<name>F8F9A1_PAEMK</name>
<proteinExistence type="predicted"/>
<sequence length="58" mass="6627">MAMQRRAAGLHSRPGFIVYILLIMTSIIYTETAEGEEGYPIWDIARARPGRLSLTYIR</sequence>
<dbReference type="Proteomes" id="UP000006620">
    <property type="component" value="Chromosome"/>
</dbReference>
<reference evidence="3" key="1">
    <citation type="submission" date="2011-06" db="EMBL/GenBank/DDBJ databases">
        <title>Complete genome sequence of Paenibacillus mucilaginosus KNP414.</title>
        <authorList>
            <person name="Wang J."/>
            <person name="Hu S."/>
            <person name="Hu X."/>
            <person name="Zhang B."/>
            <person name="Dong D."/>
            <person name="Zhang S."/>
            <person name="Zhao K."/>
            <person name="Wu D."/>
        </authorList>
    </citation>
    <scope>NUCLEOTIDE SEQUENCE [LARGE SCALE GENOMIC DNA]</scope>
    <source>
        <strain evidence="3">KNP414</strain>
    </source>
</reference>
<evidence type="ECO:0000256" key="1">
    <source>
        <dbReference type="SAM" id="Phobius"/>
    </source>
</evidence>
<dbReference type="HOGENOM" id="CLU_2975061_0_0_9"/>
<gene>
    <name evidence="2" type="ordered locus">KNP414_04499</name>
</gene>
<keyword evidence="1" id="KW-1133">Transmembrane helix</keyword>
<feature type="transmembrane region" description="Helical" evidence="1">
    <location>
        <begin position="12"/>
        <end position="30"/>
    </location>
</feature>
<accession>F8F9A1</accession>
<dbReference type="EMBL" id="CP002869">
    <property type="protein sequence ID" value="AEI43029.1"/>
    <property type="molecule type" value="Genomic_DNA"/>
</dbReference>
<evidence type="ECO:0000313" key="3">
    <source>
        <dbReference type="Proteomes" id="UP000006620"/>
    </source>
</evidence>
<dbReference type="AlphaFoldDB" id="F8F9A1"/>
<reference evidence="2 3" key="2">
    <citation type="journal article" date="2013" name="Genome Announc.">
        <title>Genome Sequence of Growth-Improving Paenibacillus mucilaginosus Strain KNP414.</title>
        <authorList>
            <person name="Lu J.J."/>
            <person name="Wang J.F."/>
            <person name="Hu X.F."/>
        </authorList>
    </citation>
    <scope>NUCLEOTIDE SEQUENCE [LARGE SCALE GENOMIC DNA]</scope>
    <source>
        <strain evidence="2 3">KNP414</strain>
    </source>
</reference>
<protein>
    <submittedName>
        <fullName evidence="2">Uncharacterized protein</fullName>
    </submittedName>
</protein>
<keyword evidence="1" id="KW-0812">Transmembrane</keyword>
<evidence type="ECO:0000313" key="2">
    <source>
        <dbReference type="EMBL" id="AEI43029.1"/>
    </source>
</evidence>